<sequence length="293" mass="32547">MADLVVSIDDREIRRAAKAYARLGESVPRAIRDSLSEIAVDAQERLRDRWQRDIEGGPARFSEIQPGGRKGAVLDRRARQDGDGITSSIAVNRLQSTYLKYSLGEERVRTPGDAGAASDYNFIWTGTRAAMRGVGVTVDKHGNLPRNSLRKLIRASTSQRDRDRANVKKRAAEAGREATDEDFSAFRQSRKARSKGEIRRVDQRVGAGSGSQIFFGRLRRGGSGPVGFWQRPFDSEGKGRPSLLVLGVERSTYRSDKLLDGWNESVMQAAEDLSRKLQKRLQASLNGRGDSQE</sequence>
<keyword evidence="3" id="KW-1185">Reference proteome</keyword>
<protein>
    <submittedName>
        <fullName evidence="2">Uncharacterized protein</fullName>
    </submittedName>
</protein>
<name>A0A175RT51_9HYPH</name>
<evidence type="ECO:0000313" key="3">
    <source>
        <dbReference type="Proteomes" id="UP000078529"/>
    </source>
</evidence>
<evidence type="ECO:0000313" key="2">
    <source>
        <dbReference type="EMBL" id="KTR06886.1"/>
    </source>
</evidence>
<comment type="caution">
    <text evidence="2">The sequence shown here is derived from an EMBL/GenBank/DDBJ whole genome shotgun (WGS) entry which is preliminary data.</text>
</comment>
<dbReference type="Proteomes" id="UP000078529">
    <property type="component" value="Unassembled WGS sequence"/>
</dbReference>
<gene>
    <name evidence="2" type="ORF">NS365_05480</name>
</gene>
<dbReference type="PATRIC" id="fig|401562.4.peg.727"/>
<dbReference type="AlphaFoldDB" id="A0A175RT51"/>
<feature type="compositionally biased region" description="Basic and acidic residues" evidence="1">
    <location>
        <begin position="159"/>
        <end position="178"/>
    </location>
</feature>
<dbReference type="RefSeq" id="WP_058599279.1">
    <property type="nucleotide sequence ID" value="NZ_LDQA01000014.1"/>
</dbReference>
<feature type="region of interest" description="Disordered" evidence="1">
    <location>
        <begin position="155"/>
        <end position="181"/>
    </location>
</feature>
<dbReference type="EMBL" id="LDQA01000014">
    <property type="protein sequence ID" value="KTR06886.1"/>
    <property type="molecule type" value="Genomic_DNA"/>
</dbReference>
<proteinExistence type="predicted"/>
<accession>A0A175RT51</accession>
<reference evidence="2 3" key="1">
    <citation type="journal article" date="2016" name="Front. Microbiol.">
        <title>Genomic Resource of Rice Seed Associated Bacteria.</title>
        <authorList>
            <person name="Midha S."/>
            <person name="Bansal K."/>
            <person name="Sharma S."/>
            <person name="Kumar N."/>
            <person name="Patil P.P."/>
            <person name="Chaudhry V."/>
            <person name="Patil P.B."/>
        </authorList>
    </citation>
    <scope>NUCLEOTIDE SEQUENCE [LARGE SCALE GENOMIC DNA]</scope>
    <source>
        <strain evidence="2 3">NS365</strain>
    </source>
</reference>
<organism evidence="2 3">
    <name type="scientific">Aureimonas ureilytica</name>
    <dbReference type="NCBI Taxonomy" id="401562"/>
    <lineage>
        <taxon>Bacteria</taxon>
        <taxon>Pseudomonadati</taxon>
        <taxon>Pseudomonadota</taxon>
        <taxon>Alphaproteobacteria</taxon>
        <taxon>Hyphomicrobiales</taxon>
        <taxon>Aurantimonadaceae</taxon>
        <taxon>Aureimonas</taxon>
    </lineage>
</organism>
<evidence type="ECO:0000256" key="1">
    <source>
        <dbReference type="SAM" id="MobiDB-lite"/>
    </source>
</evidence>